<feature type="binding site" evidence="7">
    <location>
        <position position="354"/>
    </location>
    <ligand>
        <name>substrate</name>
    </ligand>
</feature>
<dbReference type="PROSITE" id="PS00069">
    <property type="entry name" value="G6P_DEHYDROGENASE"/>
    <property type="match status" value="1"/>
</dbReference>
<dbReference type="InterPro" id="IPR001282">
    <property type="entry name" value="G6P_DH"/>
</dbReference>
<evidence type="ECO:0000259" key="8">
    <source>
        <dbReference type="Pfam" id="PF00479"/>
    </source>
</evidence>
<evidence type="ECO:0000256" key="2">
    <source>
        <dbReference type="ARBA" id="ARBA00009975"/>
    </source>
</evidence>
<feature type="binding site" evidence="7">
    <location>
        <position position="191"/>
    </location>
    <ligand>
        <name>substrate</name>
    </ligand>
</feature>
<dbReference type="Pfam" id="PF02781">
    <property type="entry name" value="G6PD_C"/>
    <property type="match status" value="1"/>
</dbReference>
<dbReference type="InterPro" id="IPR022675">
    <property type="entry name" value="G6P_DH_C"/>
</dbReference>
<dbReference type="NCBIfam" id="NF009492">
    <property type="entry name" value="PRK12853.1-3"/>
    <property type="match status" value="1"/>
</dbReference>
<comment type="similarity">
    <text evidence="2 7">Belongs to the glucose-6-phosphate dehydrogenase family.</text>
</comment>
<dbReference type="EC" id="1.1.1.49" evidence="7"/>
<dbReference type="InterPro" id="IPR036291">
    <property type="entry name" value="NAD(P)-bd_dom_sf"/>
</dbReference>
<comment type="caution">
    <text evidence="10">The sequence shown here is derived from an EMBL/GenBank/DDBJ whole genome shotgun (WGS) entry which is preliminary data.</text>
</comment>
<dbReference type="InterPro" id="IPR019796">
    <property type="entry name" value="G6P_DH_AS"/>
</dbReference>
<feature type="binding site" evidence="7">
    <location>
        <position position="225"/>
    </location>
    <ligand>
        <name>substrate</name>
    </ligand>
</feature>
<evidence type="ECO:0000256" key="3">
    <source>
        <dbReference type="ARBA" id="ARBA00022526"/>
    </source>
</evidence>
<dbReference type="RefSeq" id="WP_345332117.1">
    <property type="nucleotide sequence ID" value="NZ_BAABJI010000002.1"/>
</dbReference>
<keyword evidence="6 7" id="KW-0119">Carbohydrate metabolism</keyword>
<evidence type="ECO:0000256" key="5">
    <source>
        <dbReference type="ARBA" id="ARBA00023002"/>
    </source>
</evidence>
<dbReference type="Pfam" id="PF00479">
    <property type="entry name" value="G6PD_N"/>
    <property type="match status" value="1"/>
</dbReference>
<evidence type="ECO:0000259" key="9">
    <source>
        <dbReference type="Pfam" id="PF02781"/>
    </source>
</evidence>
<name>A0ABP9FZR4_9SPHI</name>
<feature type="active site" description="Proton acceptor" evidence="7">
    <location>
        <position position="249"/>
    </location>
</feature>
<dbReference type="PANTHER" id="PTHR23429">
    <property type="entry name" value="GLUCOSE-6-PHOSPHATE 1-DEHYDROGENASE G6PD"/>
    <property type="match status" value="1"/>
</dbReference>
<dbReference type="SUPFAM" id="SSF51735">
    <property type="entry name" value="NAD(P)-binding Rossmann-fold domains"/>
    <property type="match status" value="1"/>
</dbReference>
<keyword evidence="3 7" id="KW-0313">Glucose metabolism</keyword>
<protein>
    <recommendedName>
        <fullName evidence="7">Glucose-6-phosphate 1-dehydrogenase</fullName>
        <shortName evidence="7">G6PD</shortName>
        <ecNumber evidence="7">1.1.1.49</ecNumber>
    </recommendedName>
</protein>
<feature type="domain" description="Glucose-6-phosphate dehydrogenase NAD-binding" evidence="8">
    <location>
        <begin position="14"/>
        <end position="196"/>
    </location>
</feature>
<dbReference type="Gene3D" id="3.40.50.720">
    <property type="entry name" value="NAD(P)-binding Rossmann-like Domain"/>
    <property type="match status" value="1"/>
</dbReference>
<feature type="binding site" evidence="7">
    <location>
        <begin position="17"/>
        <end position="24"/>
    </location>
    <ligand>
        <name>NADP(+)</name>
        <dbReference type="ChEBI" id="CHEBI:58349"/>
    </ligand>
</feature>
<evidence type="ECO:0000313" key="11">
    <source>
        <dbReference type="Proteomes" id="UP001501436"/>
    </source>
</evidence>
<sequence>MKTVNKNDHPVIMVIFGGTGDLAKRKLIPALYNLYLENWLPENFAIIGLGRTELTDDQFRERLHEGLDEFSRSGAPDPEKWGVFKESISYFQSNINDEQSYVDLNTKMEEQSNTWGIRANRLFYLSVAPQFIEAVTVNIKRAGLAADIERDRMVIEKPFGHNKETAIELNKLLTRTFNEEQIYRIDHYLGKETVQNILAFRFANSLFEPLWNRNYIDYVQITVAEQVGVEDRGGYYEGSGALRDMIQNHLLQILCMVAMEPPASFKAEEVRNRKVDVMRAVRRMKHDEVNKYAVRGQYGEGWLQGKKVPGYRHEQGVNPHSNTETFAAIKFYIDNWRWQDVPFYLRTGKRMQEKTSSITIQFKPVPHSTFHERQSDNLMANRLTINIQPQMDIRLRFMAKKTGLEMELNPADMIFDYDTCSTQTPEAYETLLLDAMRGDATLFMRSDQVEEAWDVITPILEVWESRESLDFANYAAGSWGPETSEALIAREGHIWAFNIHGNDRKKDC</sequence>
<feature type="binding site" evidence="7">
    <location>
        <position position="349"/>
    </location>
    <ligand>
        <name>substrate</name>
    </ligand>
</feature>
<evidence type="ECO:0000256" key="7">
    <source>
        <dbReference type="HAMAP-Rule" id="MF_00966"/>
    </source>
</evidence>
<evidence type="ECO:0000313" key="10">
    <source>
        <dbReference type="EMBL" id="GAA4923885.1"/>
    </source>
</evidence>
<dbReference type="Proteomes" id="UP001501436">
    <property type="component" value="Unassembled WGS sequence"/>
</dbReference>
<dbReference type="PANTHER" id="PTHR23429:SF0">
    <property type="entry name" value="GLUCOSE-6-PHOSPHATE 1-DEHYDROGENASE"/>
    <property type="match status" value="1"/>
</dbReference>
<organism evidence="10 11">
    <name type="scientific">Mucilaginibacter defluvii</name>
    <dbReference type="NCBI Taxonomy" id="1196019"/>
    <lineage>
        <taxon>Bacteria</taxon>
        <taxon>Pseudomonadati</taxon>
        <taxon>Bacteroidota</taxon>
        <taxon>Sphingobacteriia</taxon>
        <taxon>Sphingobacteriales</taxon>
        <taxon>Sphingobacteriaceae</taxon>
        <taxon>Mucilaginibacter</taxon>
    </lineage>
</organism>
<dbReference type="InterPro" id="IPR022674">
    <property type="entry name" value="G6P_DH_NAD-bd"/>
</dbReference>
<dbReference type="HAMAP" id="MF_00966">
    <property type="entry name" value="G6PD"/>
    <property type="match status" value="1"/>
</dbReference>
<dbReference type="PIRSF" id="PIRSF000110">
    <property type="entry name" value="G6PD"/>
    <property type="match status" value="1"/>
</dbReference>
<comment type="pathway">
    <text evidence="1 7">Carbohydrate degradation; pentose phosphate pathway; D-ribulose 5-phosphate from D-glucose 6-phosphate (oxidative stage): step 1/3.</text>
</comment>
<reference evidence="11" key="1">
    <citation type="journal article" date="2019" name="Int. J. Syst. Evol. Microbiol.">
        <title>The Global Catalogue of Microorganisms (GCM) 10K type strain sequencing project: providing services to taxonomists for standard genome sequencing and annotation.</title>
        <authorList>
            <consortium name="The Broad Institute Genomics Platform"/>
            <consortium name="The Broad Institute Genome Sequencing Center for Infectious Disease"/>
            <person name="Wu L."/>
            <person name="Ma J."/>
        </authorList>
    </citation>
    <scope>NUCLEOTIDE SEQUENCE [LARGE SCALE GENOMIC DNA]</scope>
    <source>
        <strain evidence="11">JCM 18283</strain>
    </source>
</reference>
<feature type="binding site" evidence="7">
    <location>
        <position position="244"/>
    </location>
    <ligand>
        <name>substrate</name>
    </ligand>
</feature>
<keyword evidence="11" id="KW-1185">Reference proteome</keyword>
<evidence type="ECO:0000256" key="6">
    <source>
        <dbReference type="ARBA" id="ARBA00023277"/>
    </source>
</evidence>
<comment type="caution">
    <text evidence="7">Lacks conserved residue(s) required for the propagation of feature annotation.</text>
</comment>
<accession>A0ABP9FZR4</accession>
<keyword evidence="5 7" id="KW-0560">Oxidoreductase</keyword>
<feature type="binding site" evidence="7">
    <location>
        <position position="51"/>
    </location>
    <ligand>
        <name>NADP(+)</name>
        <dbReference type="ChEBI" id="CHEBI:58349"/>
    </ligand>
</feature>
<feature type="binding site" evidence="7">
    <location>
        <position position="187"/>
    </location>
    <ligand>
        <name>substrate</name>
    </ligand>
</feature>
<dbReference type="EMBL" id="BAABJI010000002">
    <property type="protein sequence ID" value="GAA4923885.1"/>
    <property type="molecule type" value="Genomic_DNA"/>
</dbReference>
<dbReference type="Gene3D" id="3.30.360.10">
    <property type="entry name" value="Dihydrodipicolinate Reductase, domain 2"/>
    <property type="match status" value="1"/>
</dbReference>
<keyword evidence="4 7" id="KW-0521">NADP</keyword>
<dbReference type="PRINTS" id="PR00079">
    <property type="entry name" value="G6PDHDRGNASE"/>
</dbReference>
<evidence type="ECO:0000256" key="4">
    <source>
        <dbReference type="ARBA" id="ARBA00022857"/>
    </source>
</evidence>
<dbReference type="NCBIfam" id="TIGR00871">
    <property type="entry name" value="zwf"/>
    <property type="match status" value="1"/>
</dbReference>
<feature type="domain" description="Glucose-6-phosphate dehydrogenase C-terminal" evidence="9">
    <location>
        <begin position="198"/>
        <end position="495"/>
    </location>
</feature>
<dbReference type="SUPFAM" id="SSF55347">
    <property type="entry name" value="Glyceraldehyde-3-phosphate dehydrogenase-like, C-terminal domain"/>
    <property type="match status" value="1"/>
</dbReference>
<comment type="function">
    <text evidence="7">Catalyzes the oxidation of glucose 6-phosphate to 6-phosphogluconolactone.</text>
</comment>
<comment type="catalytic activity">
    <reaction evidence="7">
        <text>D-glucose 6-phosphate + NADP(+) = 6-phospho-D-glucono-1,5-lactone + NADPH + H(+)</text>
        <dbReference type="Rhea" id="RHEA:15841"/>
        <dbReference type="ChEBI" id="CHEBI:15378"/>
        <dbReference type="ChEBI" id="CHEBI:57783"/>
        <dbReference type="ChEBI" id="CHEBI:57955"/>
        <dbReference type="ChEBI" id="CHEBI:58349"/>
        <dbReference type="ChEBI" id="CHEBI:61548"/>
        <dbReference type="EC" id="1.1.1.49"/>
    </reaction>
</comment>
<evidence type="ECO:0000256" key="1">
    <source>
        <dbReference type="ARBA" id="ARBA00004937"/>
    </source>
</evidence>
<gene>
    <name evidence="7 10" type="primary">zwf</name>
    <name evidence="10" type="ORF">GCM10023313_30270</name>
</gene>
<proteinExistence type="inferred from homology"/>
<feature type="binding site" evidence="7">
    <location>
        <position position="157"/>
    </location>
    <ligand>
        <name>NADP(+)</name>
        <dbReference type="ChEBI" id="CHEBI:58349"/>
    </ligand>
</feature>